<dbReference type="RefSeq" id="WP_394847205.1">
    <property type="nucleotide sequence ID" value="NZ_CP089982.1"/>
</dbReference>
<evidence type="ECO:0000256" key="1">
    <source>
        <dbReference type="ARBA" id="ARBA00009249"/>
    </source>
</evidence>
<dbReference type="NCBIfam" id="TIGR00527">
    <property type="entry name" value="gcvH"/>
    <property type="match status" value="1"/>
</dbReference>
<sequence length="130" mass="14016">MSDVTIPEGLKYTKDHEWAKIEGGEIVVGITKFAVDQLGDITLVNIDAKVGAEVEEGKAFGSIESVKSVSDLFAPVKGKITKVNEEVAQKGELINEDPYKAWLVRIAVSDPKSLDGLLDAAAYEEHTKSA</sequence>
<gene>
    <name evidence="3 5" type="primary">gcvH</name>
    <name evidence="5" type="ORF">LZC95_07015</name>
</gene>
<organism evidence="5 6">
    <name type="scientific">Pendulispora brunnea</name>
    <dbReference type="NCBI Taxonomy" id="2905690"/>
    <lineage>
        <taxon>Bacteria</taxon>
        <taxon>Pseudomonadati</taxon>
        <taxon>Myxococcota</taxon>
        <taxon>Myxococcia</taxon>
        <taxon>Myxococcales</taxon>
        <taxon>Sorangiineae</taxon>
        <taxon>Pendulisporaceae</taxon>
        <taxon>Pendulispora</taxon>
    </lineage>
</organism>
<proteinExistence type="inferred from homology"/>
<feature type="domain" description="Lipoyl-binding" evidence="4">
    <location>
        <begin position="25"/>
        <end position="107"/>
    </location>
</feature>
<protein>
    <recommendedName>
        <fullName evidence="3">Glycine cleavage system H protein</fullName>
    </recommendedName>
</protein>
<dbReference type="HAMAP" id="MF_00272">
    <property type="entry name" value="GcvH"/>
    <property type="match status" value="1"/>
</dbReference>
<dbReference type="InterPro" id="IPR002930">
    <property type="entry name" value="GCV_H"/>
</dbReference>
<keyword evidence="6" id="KW-1185">Reference proteome</keyword>
<dbReference type="Gene3D" id="2.40.50.100">
    <property type="match status" value="1"/>
</dbReference>
<accession>A0ABZ2KD17</accession>
<dbReference type="SUPFAM" id="SSF51230">
    <property type="entry name" value="Single hybrid motif"/>
    <property type="match status" value="1"/>
</dbReference>
<name>A0ABZ2KD17_9BACT</name>
<evidence type="ECO:0000259" key="4">
    <source>
        <dbReference type="PROSITE" id="PS50968"/>
    </source>
</evidence>
<keyword evidence="2 3" id="KW-0450">Lipoyl</keyword>
<dbReference type="InterPro" id="IPR017453">
    <property type="entry name" value="GCV_H_sub"/>
</dbReference>
<dbReference type="InterPro" id="IPR003016">
    <property type="entry name" value="2-oxoA_DH_lipoyl-BS"/>
</dbReference>
<dbReference type="InterPro" id="IPR011053">
    <property type="entry name" value="Single_hybrid_motif"/>
</dbReference>
<comment type="cofactor">
    <cofactor evidence="3">
        <name>(R)-lipoate</name>
        <dbReference type="ChEBI" id="CHEBI:83088"/>
    </cofactor>
    <text evidence="3">Binds 1 lipoyl cofactor covalently.</text>
</comment>
<comment type="function">
    <text evidence="3">The glycine cleavage system catalyzes the degradation of glycine. The H protein shuttles the methylamine group of glycine from the P protein to the T protein.</text>
</comment>
<evidence type="ECO:0000313" key="6">
    <source>
        <dbReference type="Proteomes" id="UP001379533"/>
    </source>
</evidence>
<dbReference type="Pfam" id="PF01597">
    <property type="entry name" value="GCV_H"/>
    <property type="match status" value="1"/>
</dbReference>
<dbReference type="PROSITE" id="PS00189">
    <property type="entry name" value="LIPOYL"/>
    <property type="match status" value="1"/>
</dbReference>
<reference evidence="5 6" key="1">
    <citation type="submission" date="2021-12" db="EMBL/GenBank/DDBJ databases">
        <title>Discovery of the Pendulisporaceae a myxobacterial family with distinct sporulation behavior and unique specialized metabolism.</title>
        <authorList>
            <person name="Garcia R."/>
            <person name="Popoff A."/>
            <person name="Bader C.D."/>
            <person name="Loehr J."/>
            <person name="Walesch S."/>
            <person name="Walt C."/>
            <person name="Boldt J."/>
            <person name="Bunk B."/>
            <person name="Haeckl F.J.F.P.J."/>
            <person name="Gunesch A.P."/>
            <person name="Birkelbach J."/>
            <person name="Nuebel U."/>
            <person name="Pietschmann T."/>
            <person name="Bach T."/>
            <person name="Mueller R."/>
        </authorList>
    </citation>
    <scope>NUCLEOTIDE SEQUENCE [LARGE SCALE GENOMIC DNA]</scope>
    <source>
        <strain evidence="5 6">MSr12523</strain>
    </source>
</reference>
<comment type="similarity">
    <text evidence="1 3">Belongs to the GcvH family.</text>
</comment>
<dbReference type="CDD" id="cd06848">
    <property type="entry name" value="GCS_H"/>
    <property type="match status" value="1"/>
</dbReference>
<feature type="modified residue" description="N6-lipoyllysine" evidence="3">
    <location>
        <position position="67"/>
    </location>
</feature>
<dbReference type="InterPro" id="IPR033753">
    <property type="entry name" value="GCV_H/Fam206"/>
</dbReference>
<dbReference type="EMBL" id="CP089982">
    <property type="protein sequence ID" value="WXA96587.1"/>
    <property type="molecule type" value="Genomic_DNA"/>
</dbReference>
<dbReference type="InterPro" id="IPR000089">
    <property type="entry name" value="Biotin_lipoyl"/>
</dbReference>
<evidence type="ECO:0000256" key="2">
    <source>
        <dbReference type="ARBA" id="ARBA00022823"/>
    </source>
</evidence>
<evidence type="ECO:0000256" key="3">
    <source>
        <dbReference type="HAMAP-Rule" id="MF_00272"/>
    </source>
</evidence>
<dbReference type="PANTHER" id="PTHR11715:SF3">
    <property type="entry name" value="GLYCINE CLEAVAGE SYSTEM H PROTEIN-RELATED"/>
    <property type="match status" value="1"/>
</dbReference>
<dbReference type="Proteomes" id="UP001379533">
    <property type="component" value="Chromosome"/>
</dbReference>
<dbReference type="PROSITE" id="PS50968">
    <property type="entry name" value="BIOTINYL_LIPOYL"/>
    <property type="match status" value="1"/>
</dbReference>
<evidence type="ECO:0000313" key="5">
    <source>
        <dbReference type="EMBL" id="WXA96587.1"/>
    </source>
</evidence>
<dbReference type="PANTHER" id="PTHR11715">
    <property type="entry name" value="GLYCINE CLEAVAGE SYSTEM H PROTEIN"/>
    <property type="match status" value="1"/>
</dbReference>
<comment type="subunit">
    <text evidence="3">The glycine cleavage system is composed of four proteins: P, T, L and H.</text>
</comment>
<dbReference type="NCBIfam" id="NF002270">
    <property type="entry name" value="PRK01202.1"/>
    <property type="match status" value="1"/>
</dbReference>